<dbReference type="Proteomes" id="UP001496674">
    <property type="component" value="Chromosome"/>
</dbReference>
<reference evidence="1 2" key="1">
    <citation type="submission" date="2023-04" db="EMBL/GenBank/DDBJ databases">
        <title>Draft genome sequence of acteroides sedimenti strain YN3PY1.</title>
        <authorList>
            <person name="Yoshida N."/>
        </authorList>
    </citation>
    <scope>NUCLEOTIDE SEQUENCE [LARGE SCALE GENOMIC DNA]</scope>
    <source>
        <strain evidence="1 2">YN3PY1</strain>
    </source>
</reference>
<gene>
    <name evidence="1" type="ORF">BSYN_14150</name>
</gene>
<evidence type="ECO:0008006" key="3">
    <source>
        <dbReference type="Google" id="ProtNLM"/>
    </source>
</evidence>
<evidence type="ECO:0000313" key="1">
    <source>
        <dbReference type="EMBL" id="BEG99150.1"/>
    </source>
</evidence>
<name>A0ABN6Z3N9_9BACE</name>
<proteinExistence type="predicted"/>
<dbReference type="EMBL" id="AP028055">
    <property type="protein sequence ID" value="BEG99150.1"/>
    <property type="molecule type" value="Genomic_DNA"/>
</dbReference>
<accession>A0ABN6Z3N9</accession>
<organism evidence="1 2">
    <name type="scientific">Bacteroides sedimenti</name>
    <dbReference type="NCBI Taxonomy" id="2136147"/>
    <lineage>
        <taxon>Bacteria</taxon>
        <taxon>Pseudomonadati</taxon>
        <taxon>Bacteroidota</taxon>
        <taxon>Bacteroidia</taxon>
        <taxon>Bacteroidales</taxon>
        <taxon>Bacteroidaceae</taxon>
        <taxon>Bacteroides</taxon>
    </lineage>
</organism>
<sequence length="224" mass="26358">MSCSQKNEEVSNSINIRKELGFIDKTMQVKSQLKRSFFSENGFCYTQIDLYEDSTFFKRNGCESHLHFSLGKWKIYNNYLILNYTSLDKLNMIVNYSLKGNENPFFVLKILNQNQLPIENFEVIGFRKNVAKKTSLKYGLLLTNKQGVIKLRKTDFDSISICGFKNISNKILTLKYAMFPDTLNMMLLFNCTNFCQMPTYDYYKDSSVYYIQNDKLISVQRKKY</sequence>
<evidence type="ECO:0000313" key="2">
    <source>
        <dbReference type="Proteomes" id="UP001496674"/>
    </source>
</evidence>
<protein>
    <recommendedName>
        <fullName evidence="3">Lipoprotein</fullName>
    </recommendedName>
</protein>
<keyword evidence="2" id="KW-1185">Reference proteome</keyword>